<dbReference type="GO" id="GO:0005739">
    <property type="term" value="C:mitochondrion"/>
    <property type="evidence" value="ECO:0007669"/>
    <property type="project" value="TreeGrafter"/>
</dbReference>
<dbReference type="InterPro" id="IPR036612">
    <property type="entry name" value="KH_dom_type_1_sf"/>
</dbReference>
<accession>L1J3T5</accession>
<evidence type="ECO:0000313" key="1">
    <source>
        <dbReference type="EMBL" id="EKX42755.1"/>
    </source>
</evidence>
<keyword evidence="3" id="KW-1185">Reference proteome</keyword>
<dbReference type="PANTHER" id="PTHR47934:SF6">
    <property type="entry name" value="MITOCHONDRIAL GROUP I INTRON SPLICING FACTOR CCM1-RELATED"/>
    <property type="match status" value="1"/>
</dbReference>
<dbReference type="GeneID" id="17299540"/>
<name>L1J3T5_GUITC</name>
<reference evidence="3" key="2">
    <citation type="submission" date="2012-11" db="EMBL/GenBank/DDBJ databases">
        <authorList>
            <person name="Kuo A."/>
            <person name="Curtis B.A."/>
            <person name="Tanifuji G."/>
            <person name="Burki F."/>
            <person name="Gruber A."/>
            <person name="Irimia M."/>
            <person name="Maruyama S."/>
            <person name="Arias M.C."/>
            <person name="Ball S.G."/>
            <person name="Gile G.H."/>
            <person name="Hirakawa Y."/>
            <person name="Hopkins J.F."/>
            <person name="Rensing S.A."/>
            <person name="Schmutz J."/>
            <person name="Symeonidi A."/>
            <person name="Elias M."/>
            <person name="Eveleigh R.J."/>
            <person name="Herman E.K."/>
            <person name="Klute M.J."/>
            <person name="Nakayama T."/>
            <person name="Obornik M."/>
            <person name="Reyes-Prieto A."/>
            <person name="Armbrust E.V."/>
            <person name="Aves S.J."/>
            <person name="Beiko R.G."/>
            <person name="Coutinho P."/>
            <person name="Dacks J.B."/>
            <person name="Durnford D.G."/>
            <person name="Fast N.M."/>
            <person name="Green B.R."/>
            <person name="Grisdale C."/>
            <person name="Hempe F."/>
            <person name="Henrissat B."/>
            <person name="Hoppner M.P."/>
            <person name="Ishida K.-I."/>
            <person name="Kim E."/>
            <person name="Koreny L."/>
            <person name="Kroth P.G."/>
            <person name="Liu Y."/>
            <person name="Malik S.-B."/>
            <person name="Maier U.G."/>
            <person name="McRose D."/>
            <person name="Mock T."/>
            <person name="Neilson J.A."/>
            <person name="Onodera N.T."/>
            <person name="Poole A.M."/>
            <person name="Pritham E.J."/>
            <person name="Richards T.A."/>
            <person name="Rocap G."/>
            <person name="Roy S.W."/>
            <person name="Sarai C."/>
            <person name="Schaack S."/>
            <person name="Shirato S."/>
            <person name="Slamovits C.H."/>
            <person name="Spencer D.F."/>
            <person name="Suzuki S."/>
            <person name="Worden A.Z."/>
            <person name="Zauner S."/>
            <person name="Barry K."/>
            <person name="Bell C."/>
            <person name="Bharti A.K."/>
            <person name="Crow J.A."/>
            <person name="Grimwood J."/>
            <person name="Kramer R."/>
            <person name="Lindquist E."/>
            <person name="Lucas S."/>
            <person name="Salamov A."/>
            <person name="McFadden G.I."/>
            <person name="Lane C.E."/>
            <person name="Keeling P.J."/>
            <person name="Gray M.W."/>
            <person name="Grigoriev I.V."/>
            <person name="Archibald J.M."/>
        </authorList>
    </citation>
    <scope>NUCLEOTIDE SEQUENCE</scope>
    <source>
        <strain evidence="3">CCMP2712</strain>
    </source>
</reference>
<evidence type="ECO:0000313" key="3">
    <source>
        <dbReference type="Proteomes" id="UP000011087"/>
    </source>
</evidence>
<dbReference type="EnsemblProtists" id="EKX42755">
    <property type="protein sequence ID" value="EKX42755"/>
    <property type="gene ID" value="GUITHDRAFT_140918"/>
</dbReference>
<protein>
    <recommendedName>
        <fullName evidence="4">Pentacotripeptide-repeat region of PRORP domain-containing protein</fullName>
    </recommendedName>
</protein>
<reference evidence="1 3" key="1">
    <citation type="journal article" date="2012" name="Nature">
        <title>Algal genomes reveal evolutionary mosaicism and the fate of nucleomorphs.</title>
        <authorList>
            <consortium name="DOE Joint Genome Institute"/>
            <person name="Curtis B.A."/>
            <person name="Tanifuji G."/>
            <person name="Burki F."/>
            <person name="Gruber A."/>
            <person name="Irimia M."/>
            <person name="Maruyama S."/>
            <person name="Arias M.C."/>
            <person name="Ball S.G."/>
            <person name="Gile G.H."/>
            <person name="Hirakawa Y."/>
            <person name="Hopkins J.F."/>
            <person name="Kuo A."/>
            <person name="Rensing S.A."/>
            <person name="Schmutz J."/>
            <person name="Symeonidi A."/>
            <person name="Elias M."/>
            <person name="Eveleigh R.J."/>
            <person name="Herman E.K."/>
            <person name="Klute M.J."/>
            <person name="Nakayama T."/>
            <person name="Obornik M."/>
            <person name="Reyes-Prieto A."/>
            <person name="Armbrust E.V."/>
            <person name="Aves S.J."/>
            <person name="Beiko R.G."/>
            <person name="Coutinho P."/>
            <person name="Dacks J.B."/>
            <person name="Durnford D.G."/>
            <person name="Fast N.M."/>
            <person name="Green B.R."/>
            <person name="Grisdale C.J."/>
            <person name="Hempel F."/>
            <person name="Henrissat B."/>
            <person name="Hoppner M.P."/>
            <person name="Ishida K."/>
            <person name="Kim E."/>
            <person name="Koreny L."/>
            <person name="Kroth P.G."/>
            <person name="Liu Y."/>
            <person name="Malik S.B."/>
            <person name="Maier U.G."/>
            <person name="McRose D."/>
            <person name="Mock T."/>
            <person name="Neilson J.A."/>
            <person name="Onodera N.T."/>
            <person name="Poole A.M."/>
            <person name="Pritham E.J."/>
            <person name="Richards T.A."/>
            <person name="Rocap G."/>
            <person name="Roy S.W."/>
            <person name="Sarai C."/>
            <person name="Schaack S."/>
            <person name="Shirato S."/>
            <person name="Slamovits C.H."/>
            <person name="Spencer D.F."/>
            <person name="Suzuki S."/>
            <person name="Worden A.Z."/>
            <person name="Zauner S."/>
            <person name="Barry K."/>
            <person name="Bell C."/>
            <person name="Bharti A.K."/>
            <person name="Crow J.A."/>
            <person name="Grimwood J."/>
            <person name="Kramer R."/>
            <person name="Lindquist E."/>
            <person name="Lucas S."/>
            <person name="Salamov A."/>
            <person name="McFadden G.I."/>
            <person name="Lane C.E."/>
            <person name="Keeling P.J."/>
            <person name="Gray M.W."/>
            <person name="Grigoriev I.V."/>
            <person name="Archibald J.M."/>
        </authorList>
    </citation>
    <scope>NUCLEOTIDE SEQUENCE</scope>
    <source>
        <strain evidence="1 3">CCMP2712</strain>
    </source>
</reference>
<dbReference type="GO" id="GO:0006396">
    <property type="term" value="P:RNA processing"/>
    <property type="evidence" value="ECO:0007669"/>
    <property type="project" value="TreeGrafter"/>
</dbReference>
<dbReference type="RefSeq" id="XP_005829735.1">
    <property type="nucleotide sequence ID" value="XM_005829678.1"/>
</dbReference>
<dbReference type="SUPFAM" id="SSF54791">
    <property type="entry name" value="Eukaryotic type KH-domain (KH-domain type I)"/>
    <property type="match status" value="1"/>
</dbReference>
<dbReference type="KEGG" id="gtt:GUITHDRAFT_140918"/>
<dbReference type="Proteomes" id="UP000011087">
    <property type="component" value="Unassembled WGS sequence"/>
</dbReference>
<dbReference type="InterPro" id="IPR011990">
    <property type="entry name" value="TPR-like_helical_dom_sf"/>
</dbReference>
<dbReference type="HOGENOM" id="CLU_480179_0_0_1"/>
<dbReference type="AlphaFoldDB" id="L1J3T5"/>
<proteinExistence type="predicted"/>
<dbReference type="CDD" id="cd00105">
    <property type="entry name" value="KH-I"/>
    <property type="match status" value="1"/>
</dbReference>
<dbReference type="Gene3D" id="1.25.40.10">
    <property type="entry name" value="Tetratricopeptide repeat domain"/>
    <property type="match status" value="1"/>
</dbReference>
<organism evidence="1">
    <name type="scientific">Guillardia theta (strain CCMP2712)</name>
    <name type="common">Cryptophyte</name>
    <dbReference type="NCBI Taxonomy" id="905079"/>
    <lineage>
        <taxon>Eukaryota</taxon>
        <taxon>Cryptophyceae</taxon>
        <taxon>Pyrenomonadales</taxon>
        <taxon>Geminigeraceae</taxon>
        <taxon>Guillardia</taxon>
    </lineage>
</organism>
<evidence type="ECO:0000313" key="2">
    <source>
        <dbReference type="EnsemblProtists" id="EKX42755"/>
    </source>
</evidence>
<evidence type="ECO:0008006" key="4">
    <source>
        <dbReference type="Google" id="ProtNLM"/>
    </source>
</evidence>
<reference evidence="2" key="3">
    <citation type="submission" date="2016-03" db="UniProtKB">
        <authorList>
            <consortium name="EnsemblProtists"/>
        </authorList>
    </citation>
    <scope>IDENTIFICATION</scope>
</reference>
<gene>
    <name evidence="1" type="ORF">GUITHDRAFT_140918</name>
</gene>
<dbReference type="InterPro" id="IPR051114">
    <property type="entry name" value="Mito_RNA_Proc_CCM1"/>
</dbReference>
<dbReference type="PaxDb" id="55529-EKX42755"/>
<dbReference type="GO" id="GO:0007005">
    <property type="term" value="P:mitochondrion organization"/>
    <property type="evidence" value="ECO:0007669"/>
    <property type="project" value="TreeGrafter"/>
</dbReference>
<dbReference type="GO" id="GO:0003729">
    <property type="term" value="F:mRNA binding"/>
    <property type="evidence" value="ECO:0007669"/>
    <property type="project" value="TreeGrafter"/>
</dbReference>
<dbReference type="EMBL" id="JH993014">
    <property type="protein sequence ID" value="EKX42755.1"/>
    <property type="molecule type" value="Genomic_DNA"/>
</dbReference>
<sequence>MNCARRVLPWMLRGAGCFPLPLTASASLQHSLPSTYSLPRRSKVRAKEREASESSFRVTVQALGRFCGRKGWRLKRITARTGALIVFQQVQEDNGNDWQGHVLDVTIKAESLDSVHEAQQLFQQEVILDSIRDTILAKLKSFKPAQIETLSEILRRECFLHQSPLIESDYNTAMNMMVAMKMFDSARLWLEYILYHERDVLMDGLPFKTLINCAVKSGRLEPLLQYQAVMEKHNTLPAEVAEMLENTIPNSRFDMLMELYAFKAKHGLDCTSLKLKILNSKVILVTPHRDYFMRRDVLELILATAISAGYARAILPVWEIYLSVIAGTKTESSPPSVEGQGEGEAEEITAMWEQYGAYGFKPSHSCREVYFISLMSAGNAQHALLFVSEMDRQLLLPSFDAIRKASINAFRLKAAETFMLSNPCSVLQDIEASEDAALALRTPCSIATWMLSAGRRDFNHTLMMFSTFYPLFLEKYRKNLYEPLLMQRLVYLNNALLEMAMLHSQFATADQVFKAMKEDGVVPDADTLASMALILIKQNDLEGAEGMLSQWKVKSLAQGLSVPILPSS</sequence>
<dbReference type="PANTHER" id="PTHR47934">
    <property type="entry name" value="PENTATRICOPEPTIDE REPEAT-CONTAINING PROTEIN PET309, MITOCHONDRIAL"/>
    <property type="match status" value="1"/>
</dbReference>